<dbReference type="Pfam" id="PF20914">
    <property type="entry name" value="DNA_pol_IIIA_C"/>
    <property type="match status" value="1"/>
</dbReference>
<dbReference type="AlphaFoldDB" id="A0A177MGI4"/>
<dbReference type="GO" id="GO:0006260">
    <property type="term" value="P:DNA replication"/>
    <property type="evidence" value="ECO:0007669"/>
    <property type="project" value="UniProtKB-KW"/>
</dbReference>
<organism evidence="11 12">
    <name type="scientific">Methylomonas methanica</name>
    <dbReference type="NCBI Taxonomy" id="421"/>
    <lineage>
        <taxon>Bacteria</taxon>
        <taxon>Pseudomonadati</taxon>
        <taxon>Pseudomonadota</taxon>
        <taxon>Gammaproteobacteria</taxon>
        <taxon>Methylococcales</taxon>
        <taxon>Methylococcaceae</taxon>
        <taxon>Methylomonas</taxon>
    </lineage>
</organism>
<dbReference type="InterPro" id="IPR029460">
    <property type="entry name" value="DNAPol_HHH"/>
</dbReference>
<dbReference type="InterPro" id="IPR041931">
    <property type="entry name" value="DNA_pol3_alpha_thumb_dom"/>
</dbReference>
<keyword evidence="8" id="KW-0239">DNA-directed DNA polymerase</keyword>
<dbReference type="EMBL" id="LUUH01000049">
    <property type="protein sequence ID" value="OAI04594.1"/>
    <property type="molecule type" value="Genomic_DNA"/>
</dbReference>
<dbReference type="FunFam" id="1.10.150.870:FF:000001">
    <property type="entry name" value="DNA polymerase III subunit alpha"/>
    <property type="match status" value="1"/>
</dbReference>
<comment type="caution">
    <text evidence="11">The sequence shown here is derived from an EMBL/GenBank/DDBJ whole genome shotgun (WGS) entry which is preliminary data.</text>
</comment>
<dbReference type="InterPro" id="IPR016195">
    <property type="entry name" value="Pol/histidinol_Pase-like"/>
</dbReference>
<dbReference type="GO" id="GO:0005737">
    <property type="term" value="C:cytoplasm"/>
    <property type="evidence" value="ECO:0007669"/>
    <property type="project" value="UniProtKB-SubCell"/>
</dbReference>
<evidence type="ECO:0000256" key="5">
    <source>
        <dbReference type="ARBA" id="ARBA00022679"/>
    </source>
</evidence>
<evidence type="ECO:0000256" key="3">
    <source>
        <dbReference type="ARBA" id="ARBA00019114"/>
    </source>
</evidence>
<keyword evidence="7" id="KW-0235">DNA replication</keyword>
<comment type="subcellular location">
    <subcellularLocation>
        <location evidence="1">Cytoplasm</location>
    </subcellularLocation>
</comment>
<gene>
    <name evidence="11" type="ORF">A1353_12630</name>
</gene>
<dbReference type="InterPro" id="IPR004365">
    <property type="entry name" value="NA-bd_OB_tRNA"/>
</dbReference>
<dbReference type="GO" id="GO:0003887">
    <property type="term" value="F:DNA-directed DNA polymerase activity"/>
    <property type="evidence" value="ECO:0007669"/>
    <property type="project" value="UniProtKB-KW"/>
</dbReference>
<dbReference type="Pfam" id="PF14579">
    <property type="entry name" value="HHH_6"/>
    <property type="match status" value="1"/>
</dbReference>
<evidence type="ECO:0000256" key="2">
    <source>
        <dbReference type="ARBA" id="ARBA00012417"/>
    </source>
</evidence>
<dbReference type="InterPro" id="IPR049821">
    <property type="entry name" value="PolIIIA_DnaE1_PHP"/>
</dbReference>
<name>A0A177MGI4_METMH</name>
<dbReference type="PANTHER" id="PTHR32294:SF0">
    <property type="entry name" value="DNA POLYMERASE III SUBUNIT ALPHA"/>
    <property type="match status" value="1"/>
</dbReference>
<dbReference type="GO" id="GO:0008408">
    <property type="term" value="F:3'-5' exonuclease activity"/>
    <property type="evidence" value="ECO:0007669"/>
    <property type="project" value="InterPro"/>
</dbReference>
<feature type="domain" description="Polymerase/histidinol phosphatase N-terminal" evidence="10">
    <location>
        <begin position="6"/>
        <end position="73"/>
    </location>
</feature>
<evidence type="ECO:0000256" key="9">
    <source>
        <dbReference type="ARBA" id="ARBA00049244"/>
    </source>
</evidence>
<dbReference type="Pfam" id="PF17657">
    <property type="entry name" value="DNA_pol3_finger"/>
    <property type="match status" value="1"/>
</dbReference>
<dbReference type="Gene3D" id="1.10.10.1600">
    <property type="entry name" value="Bacterial DNA polymerase III alpha subunit, thumb domain"/>
    <property type="match status" value="1"/>
</dbReference>
<dbReference type="Pfam" id="PF01336">
    <property type="entry name" value="tRNA_anti-codon"/>
    <property type="match status" value="1"/>
</dbReference>
<dbReference type="Pfam" id="PF02811">
    <property type="entry name" value="PHP"/>
    <property type="match status" value="1"/>
</dbReference>
<dbReference type="Gene3D" id="3.20.20.140">
    <property type="entry name" value="Metal-dependent hydrolases"/>
    <property type="match status" value="1"/>
</dbReference>
<protein>
    <recommendedName>
        <fullName evidence="3">DNA polymerase III subunit alpha</fullName>
        <ecNumber evidence="2">2.7.7.7</ecNumber>
    </recommendedName>
</protein>
<accession>A0A177MGI4</accession>
<dbReference type="SUPFAM" id="SSF89550">
    <property type="entry name" value="PHP domain-like"/>
    <property type="match status" value="1"/>
</dbReference>
<evidence type="ECO:0000313" key="11">
    <source>
        <dbReference type="EMBL" id="OAI04594.1"/>
    </source>
</evidence>
<evidence type="ECO:0000313" key="12">
    <source>
        <dbReference type="Proteomes" id="UP000077763"/>
    </source>
</evidence>
<dbReference type="CDD" id="cd04485">
    <property type="entry name" value="DnaE_OBF"/>
    <property type="match status" value="1"/>
</dbReference>
<dbReference type="FunFam" id="1.10.10.1600:FF:000001">
    <property type="entry name" value="DNA polymerase III subunit alpha"/>
    <property type="match status" value="1"/>
</dbReference>
<dbReference type="SMART" id="SM00481">
    <property type="entry name" value="POLIIIAc"/>
    <property type="match status" value="1"/>
</dbReference>
<dbReference type="Gene3D" id="1.10.150.870">
    <property type="match status" value="1"/>
</dbReference>
<evidence type="ECO:0000256" key="8">
    <source>
        <dbReference type="ARBA" id="ARBA00022932"/>
    </source>
</evidence>
<comment type="catalytic activity">
    <reaction evidence="9">
        <text>DNA(n) + a 2'-deoxyribonucleoside 5'-triphosphate = DNA(n+1) + diphosphate</text>
        <dbReference type="Rhea" id="RHEA:22508"/>
        <dbReference type="Rhea" id="RHEA-COMP:17339"/>
        <dbReference type="Rhea" id="RHEA-COMP:17340"/>
        <dbReference type="ChEBI" id="CHEBI:33019"/>
        <dbReference type="ChEBI" id="CHEBI:61560"/>
        <dbReference type="ChEBI" id="CHEBI:173112"/>
        <dbReference type="EC" id="2.7.7.7"/>
    </reaction>
</comment>
<dbReference type="InterPro" id="IPR040982">
    <property type="entry name" value="DNA_pol3_finger"/>
</dbReference>
<keyword evidence="6" id="KW-0548">Nucleotidyltransferase</keyword>
<dbReference type="NCBIfam" id="NF004226">
    <property type="entry name" value="PRK05673.1"/>
    <property type="match status" value="1"/>
</dbReference>
<dbReference type="InterPro" id="IPR048472">
    <property type="entry name" value="DNA_pol_IIIA_C"/>
</dbReference>
<evidence type="ECO:0000256" key="4">
    <source>
        <dbReference type="ARBA" id="ARBA00022490"/>
    </source>
</evidence>
<evidence type="ECO:0000256" key="7">
    <source>
        <dbReference type="ARBA" id="ARBA00022705"/>
    </source>
</evidence>
<dbReference type="Gene3D" id="2.40.50.140">
    <property type="entry name" value="Nucleic acid-binding proteins"/>
    <property type="match status" value="1"/>
</dbReference>
<dbReference type="InterPro" id="IPR012340">
    <property type="entry name" value="NA-bd_OB-fold"/>
</dbReference>
<proteinExistence type="predicted"/>
<dbReference type="InterPro" id="IPR003141">
    <property type="entry name" value="Pol/His_phosphatase_N"/>
</dbReference>
<keyword evidence="4" id="KW-0963">Cytoplasm</keyword>
<dbReference type="InterPro" id="IPR011708">
    <property type="entry name" value="DNA_pol3_alpha_NTPase_dom"/>
</dbReference>
<dbReference type="InterPro" id="IPR004805">
    <property type="entry name" value="DnaE2/DnaE/PolC"/>
</dbReference>
<keyword evidence="5" id="KW-0808">Transferase</keyword>
<dbReference type="PANTHER" id="PTHR32294">
    <property type="entry name" value="DNA POLYMERASE III SUBUNIT ALPHA"/>
    <property type="match status" value="1"/>
</dbReference>
<dbReference type="RefSeq" id="WP_064036584.1">
    <property type="nucleotide sequence ID" value="NZ_LUUH01000049.1"/>
</dbReference>
<evidence type="ECO:0000256" key="6">
    <source>
        <dbReference type="ARBA" id="ARBA00022695"/>
    </source>
</evidence>
<dbReference type="Proteomes" id="UP000077763">
    <property type="component" value="Unassembled WGS sequence"/>
</dbReference>
<dbReference type="Pfam" id="PF07733">
    <property type="entry name" value="DNA_pol3_alpha"/>
    <property type="match status" value="1"/>
</dbReference>
<sequence>MTPSFVHLRIHTEFSLVDGIVRIKPLVKKLAEYAMPAAAITEQSNLFSLVKFYKAAQGAGIKPLIGADVLIFNPDEPASPFRLTMLARNQKGYVTLTELISRGYQEGQHQGIPMLQKEWIAENHEGLIVLSGAMDGDVGQALLAENAEQAKRCAEYWRDLFEDSFYVELQRLGKADEERYIKLAADLAAELDLPVVATNDVRFISKNDFDAHEVRVCIHQGRVLDDSRRPKNYTAQQYLRTAEEMAELFADIPEALVNSVEIAKRCNVELTLGENYLPDFPVPEGMTLDDYFKQASRQGLEERLIQYPPVGKGSFEENRRVYDERLEVELSVITQMGFPGYFMIVADFIQWAKNNAIPVGPGRGSGAGSLVAYALKITDLDPIEFDLLFERFLNPERVSMPDFDIDFCMERRDEVIDYVARHYGRDHVSQIITYGSMAAKAVIRDVGRVMGHAYGFVDRLAKLIPFEIGMTLDKALQDSPELKALYDSEEEVKSLIDMARSLEGISRNAGKHAGGVVISPTKLTDFSPLYCEQGGGNLVTQFDKDDVEAVGLVKFDFLGLRTLTIIDWALQTINRQRAQRGEEPVDITQIPRDDLPSYELLKNAQTTAVFQLESRGMKELIKKLKPDCFDDIIALVALFRPGPLESGMVDDYINVKHGAKAEYAHPLLEPILKPTNGVILYQEQVMQIARELASYTLGGADMLRRAMGKKKPEEMAKEREKFMSGAVANQIDASIATYVFDLMEKFAGYGFNKSHSAAYALVAYQTAWLKAHFPAAFMAAVMSSDMDNTDKVVVLIDECREMKLDICPPDINVSDFRFTVNDQGQIVYGIGAIKGVGENAIEDLLKERNANGPYAGLYDLCKRVDLRKVNRRVLEALIRAGALDAIDPNRAAHLAELTTALRVAEQHGKMALAGQNDLFGLAVQVEVSDGEAEAYSTVVEPWTEKEKLEAEKQTLGLFLTGHPIAEYLPELKHITHGSLASLEVDAGRSRGKMEGRVAGLVVEMRTRQTKQGKMMGFATLDDRTGRLEVAAFSGIFDKYRNLLAKDTLLVAEGSLAMDDFTNSLRMTAEKLYSMEQAREMFARAIVLNWDSRQWPSERSFVDALAEILRPFRGGLCPVSIEFAKTEAKANLQLGDDWRVYPSDELLTRLRRLLAMDAVQVRY</sequence>
<dbReference type="GO" id="GO:0003676">
    <property type="term" value="F:nucleic acid binding"/>
    <property type="evidence" value="ECO:0007669"/>
    <property type="project" value="InterPro"/>
</dbReference>
<evidence type="ECO:0000259" key="10">
    <source>
        <dbReference type="SMART" id="SM00481"/>
    </source>
</evidence>
<dbReference type="EC" id="2.7.7.7" evidence="2"/>
<dbReference type="InterPro" id="IPR004013">
    <property type="entry name" value="PHP_dom"/>
</dbReference>
<reference evidence="12" key="1">
    <citation type="submission" date="2016-03" db="EMBL/GenBank/DDBJ databases">
        <authorList>
            <person name="Heylen K."/>
            <person name="De Vos P."/>
            <person name="Vekeman B."/>
        </authorList>
    </citation>
    <scope>NUCLEOTIDE SEQUENCE [LARGE SCALE GENOMIC DNA]</scope>
    <source>
        <strain evidence="12">R-45371</strain>
    </source>
</reference>
<dbReference type="CDD" id="cd07433">
    <property type="entry name" value="PHP_PolIIIA_DnaE1"/>
    <property type="match status" value="1"/>
</dbReference>
<evidence type="ECO:0000256" key="1">
    <source>
        <dbReference type="ARBA" id="ARBA00004496"/>
    </source>
</evidence>
<dbReference type="NCBIfam" id="TIGR00594">
    <property type="entry name" value="polc"/>
    <property type="match status" value="1"/>
</dbReference>